<dbReference type="Pfam" id="PF04679">
    <property type="entry name" value="DNA_ligase_A_C"/>
    <property type="match status" value="1"/>
</dbReference>
<keyword evidence="9" id="KW-0460">Magnesium</keyword>
<dbReference type="SUPFAM" id="SSF56091">
    <property type="entry name" value="DNA ligase/mRNA capping enzyme, catalytic domain"/>
    <property type="match status" value="1"/>
</dbReference>
<dbReference type="CDD" id="cd07972">
    <property type="entry name" value="OBF_DNA_ligase_Arch_LigB"/>
    <property type="match status" value="1"/>
</dbReference>
<dbReference type="PANTHER" id="PTHR45674:SF13">
    <property type="entry name" value="DNA LIGASE-RELATED"/>
    <property type="match status" value="1"/>
</dbReference>
<dbReference type="InterPro" id="IPR012309">
    <property type="entry name" value="DNA_ligase_ATP-dep_C"/>
</dbReference>
<dbReference type="EMBL" id="CP034086">
    <property type="protein sequence ID" value="AZG75528.1"/>
    <property type="molecule type" value="Genomic_DNA"/>
</dbReference>
<gene>
    <name evidence="15" type="ORF">EHO51_01535</name>
</gene>
<dbReference type="Gene3D" id="1.10.3260.10">
    <property type="entry name" value="DNA ligase, ATP-dependent, N-terminal domain"/>
    <property type="match status" value="1"/>
</dbReference>
<organism evidence="15 16">
    <name type="scientific">Methylocystis rosea</name>
    <dbReference type="NCBI Taxonomy" id="173366"/>
    <lineage>
        <taxon>Bacteria</taxon>
        <taxon>Pseudomonadati</taxon>
        <taxon>Pseudomonadota</taxon>
        <taxon>Alphaproteobacteria</taxon>
        <taxon>Hyphomicrobiales</taxon>
        <taxon>Methylocystaceae</taxon>
        <taxon>Methylocystis</taxon>
    </lineage>
</organism>
<dbReference type="Proteomes" id="UP000273982">
    <property type="component" value="Chromosome"/>
</dbReference>
<dbReference type="KEGG" id="mros:EHO51_01535"/>
<name>A0A3G8M3M9_9HYPH</name>
<keyword evidence="12" id="KW-0131">Cell cycle</keyword>
<dbReference type="SUPFAM" id="SSF50249">
    <property type="entry name" value="Nucleic acid-binding proteins"/>
    <property type="match status" value="1"/>
</dbReference>
<dbReference type="CDD" id="cd07897">
    <property type="entry name" value="Adenylation_DNA_ligase_Bac1"/>
    <property type="match status" value="1"/>
</dbReference>
<evidence type="ECO:0000256" key="4">
    <source>
        <dbReference type="ARBA" id="ARBA00022705"/>
    </source>
</evidence>
<dbReference type="InterPro" id="IPR016059">
    <property type="entry name" value="DNA_ligase_ATP-dep_CS"/>
</dbReference>
<dbReference type="PANTHER" id="PTHR45674">
    <property type="entry name" value="DNA LIGASE 1/3 FAMILY MEMBER"/>
    <property type="match status" value="1"/>
</dbReference>
<evidence type="ECO:0000256" key="3">
    <source>
        <dbReference type="ARBA" id="ARBA00022618"/>
    </source>
</evidence>
<evidence type="ECO:0000256" key="9">
    <source>
        <dbReference type="ARBA" id="ARBA00022842"/>
    </source>
</evidence>
<feature type="domain" description="ATP-dependent DNA ligase family profile" evidence="14">
    <location>
        <begin position="332"/>
        <end position="473"/>
    </location>
</feature>
<dbReference type="EC" id="6.5.1.1" evidence="1"/>
<dbReference type="NCBIfam" id="TIGR04120">
    <property type="entry name" value="DNA_lig_bact"/>
    <property type="match status" value="1"/>
</dbReference>
<dbReference type="Gene3D" id="2.40.50.140">
    <property type="entry name" value="Nucleic acid-binding proteins"/>
    <property type="match status" value="1"/>
</dbReference>
<proteinExistence type="predicted"/>
<dbReference type="GO" id="GO:0003910">
    <property type="term" value="F:DNA ligase (ATP) activity"/>
    <property type="evidence" value="ECO:0007669"/>
    <property type="project" value="UniProtKB-EC"/>
</dbReference>
<sequence length="576" mass="64937">MKTFATLYRRIDAATSTQHKRQALIDYLRLAVGDPEQYASAAWTVYFLAGGKPRQMISTKLLRQFALEATDLPEWLIDECYHSVGDLAETLALLLPPPTRVEDAPLDLWMNERLLPLRERDDDERLAALRDWLDAMPSDDRLPFFKLVTGEMRIGVSKLQMTQAIAQATELDAKLVAQRMMGYTQANRAPQAQDFIALVAPAEAGEDGRPLRGQPYPFFLAHPLQAPLTAFPELLGPVDDWLVEWKFDGIRAQFIHRAGEWWLWSRGEELVSDSFPELAALVDFLPDDIVLDGELIVVAPRSDAHSAVDDLSDLRPFSELQQRLGRKVLTPKMLRDRPVALIAYDLLEKDGRDLRERPQRERRALLEEVVSRAHSCAMQVGADLPLRLSPALTQPDWDAFARQREEARARGAEGMMLKAMNAPYGVGRQKSGANLWWKWKLDPMSVDAVLIYAARGHGRRSGVYSDYTFGVWSGPPEQTDRTLLPFAKAYSGLSDEEMRKVDAAIRRTTIENFGPVRSVRPTMVFELGFEGIGASNRHKSGIAVRFPRMLRWRQDKPVEDADTIETLRALLPGGGA</sequence>
<evidence type="ECO:0000256" key="6">
    <source>
        <dbReference type="ARBA" id="ARBA00022741"/>
    </source>
</evidence>
<dbReference type="InterPro" id="IPR026333">
    <property type="entry name" value="ATP_dep_DNA_lig_pp_1105_fam"/>
</dbReference>
<dbReference type="PROSITE" id="PS50160">
    <property type="entry name" value="DNA_LIGASE_A3"/>
    <property type="match status" value="1"/>
</dbReference>
<evidence type="ECO:0000313" key="16">
    <source>
        <dbReference type="Proteomes" id="UP000273982"/>
    </source>
</evidence>
<dbReference type="GO" id="GO:0003677">
    <property type="term" value="F:DNA binding"/>
    <property type="evidence" value="ECO:0007669"/>
    <property type="project" value="InterPro"/>
</dbReference>
<dbReference type="Pfam" id="PF01068">
    <property type="entry name" value="DNA_ligase_A_M"/>
    <property type="match status" value="1"/>
</dbReference>
<dbReference type="PROSITE" id="PS00697">
    <property type="entry name" value="DNA_LIGASE_A1"/>
    <property type="match status" value="1"/>
</dbReference>
<reference evidence="15 16" key="1">
    <citation type="submission" date="2018-11" db="EMBL/GenBank/DDBJ databases">
        <title>Genome squencing of methanotrophic bacteria isolated from alkaline groundwater in Korea.</title>
        <authorList>
            <person name="Nguyen L.N."/>
        </authorList>
    </citation>
    <scope>NUCLEOTIDE SEQUENCE [LARGE SCALE GENOMIC DNA]</scope>
    <source>
        <strain evidence="15 16">GW6</strain>
    </source>
</reference>
<keyword evidence="10" id="KW-0233">DNA recombination</keyword>
<dbReference type="InterPro" id="IPR012310">
    <property type="entry name" value="DNA_ligase_ATP-dep_cent"/>
</dbReference>
<dbReference type="InterPro" id="IPR012308">
    <property type="entry name" value="DNA_ligase_ATP-dep_N"/>
</dbReference>
<keyword evidence="7" id="KW-0227">DNA damage</keyword>
<dbReference type="GO" id="GO:0051301">
    <property type="term" value="P:cell division"/>
    <property type="evidence" value="ECO:0007669"/>
    <property type="project" value="UniProtKB-KW"/>
</dbReference>
<dbReference type="GO" id="GO:0005524">
    <property type="term" value="F:ATP binding"/>
    <property type="evidence" value="ECO:0007669"/>
    <property type="project" value="UniProtKB-KW"/>
</dbReference>
<dbReference type="InterPro" id="IPR036599">
    <property type="entry name" value="DNA_ligase_N_sf"/>
</dbReference>
<keyword evidence="11" id="KW-0234">DNA repair</keyword>
<dbReference type="GO" id="GO:0006310">
    <property type="term" value="P:DNA recombination"/>
    <property type="evidence" value="ECO:0007669"/>
    <property type="project" value="UniProtKB-KW"/>
</dbReference>
<accession>A0A3G8M3M9</accession>
<keyword evidence="5" id="KW-0479">Metal-binding</keyword>
<dbReference type="AlphaFoldDB" id="A0A3G8M3M9"/>
<evidence type="ECO:0000256" key="13">
    <source>
        <dbReference type="ARBA" id="ARBA00034003"/>
    </source>
</evidence>
<dbReference type="NCBIfam" id="NF006701">
    <property type="entry name" value="PRK09247.1"/>
    <property type="match status" value="1"/>
</dbReference>
<evidence type="ECO:0000256" key="11">
    <source>
        <dbReference type="ARBA" id="ARBA00023204"/>
    </source>
</evidence>
<evidence type="ECO:0000256" key="10">
    <source>
        <dbReference type="ARBA" id="ARBA00023172"/>
    </source>
</evidence>
<keyword evidence="4" id="KW-0235">DNA replication</keyword>
<dbReference type="RefSeq" id="WP_124737409.1">
    <property type="nucleotide sequence ID" value="NZ_CP034086.1"/>
</dbReference>
<keyword evidence="6" id="KW-0547">Nucleotide-binding</keyword>
<dbReference type="SUPFAM" id="SSF117018">
    <property type="entry name" value="ATP-dependent DNA ligase DNA-binding domain"/>
    <property type="match status" value="1"/>
</dbReference>
<keyword evidence="3" id="KW-0132">Cell division</keyword>
<evidence type="ECO:0000256" key="5">
    <source>
        <dbReference type="ARBA" id="ARBA00022723"/>
    </source>
</evidence>
<evidence type="ECO:0000313" key="15">
    <source>
        <dbReference type="EMBL" id="AZG75528.1"/>
    </source>
</evidence>
<dbReference type="InterPro" id="IPR050191">
    <property type="entry name" value="ATP-dep_DNA_ligase"/>
</dbReference>
<keyword evidence="2 15" id="KW-0436">Ligase</keyword>
<dbReference type="GO" id="GO:0006260">
    <property type="term" value="P:DNA replication"/>
    <property type="evidence" value="ECO:0007669"/>
    <property type="project" value="UniProtKB-KW"/>
</dbReference>
<comment type="catalytic activity">
    <reaction evidence="13">
        <text>ATP + (deoxyribonucleotide)n-3'-hydroxyl + 5'-phospho-(deoxyribonucleotide)m = (deoxyribonucleotide)n+m + AMP + diphosphate.</text>
        <dbReference type="EC" id="6.5.1.1"/>
    </reaction>
</comment>
<evidence type="ECO:0000259" key="14">
    <source>
        <dbReference type="PROSITE" id="PS50160"/>
    </source>
</evidence>
<keyword evidence="8" id="KW-0067">ATP-binding</keyword>
<evidence type="ECO:0000256" key="1">
    <source>
        <dbReference type="ARBA" id="ARBA00012727"/>
    </source>
</evidence>
<evidence type="ECO:0000256" key="7">
    <source>
        <dbReference type="ARBA" id="ARBA00022763"/>
    </source>
</evidence>
<dbReference type="GO" id="GO:0046872">
    <property type="term" value="F:metal ion binding"/>
    <property type="evidence" value="ECO:0007669"/>
    <property type="project" value="UniProtKB-KW"/>
</dbReference>
<dbReference type="Pfam" id="PF04675">
    <property type="entry name" value="DNA_ligase_A_N"/>
    <property type="match status" value="1"/>
</dbReference>
<dbReference type="InterPro" id="IPR012340">
    <property type="entry name" value="NA-bd_OB-fold"/>
</dbReference>
<dbReference type="GO" id="GO:0006281">
    <property type="term" value="P:DNA repair"/>
    <property type="evidence" value="ECO:0007669"/>
    <property type="project" value="UniProtKB-KW"/>
</dbReference>
<evidence type="ECO:0000256" key="8">
    <source>
        <dbReference type="ARBA" id="ARBA00022840"/>
    </source>
</evidence>
<evidence type="ECO:0000256" key="12">
    <source>
        <dbReference type="ARBA" id="ARBA00023306"/>
    </source>
</evidence>
<protein>
    <recommendedName>
        <fullName evidence="1">DNA ligase (ATP)</fullName>
        <ecNumber evidence="1">6.5.1.1</ecNumber>
    </recommendedName>
</protein>
<evidence type="ECO:0000256" key="2">
    <source>
        <dbReference type="ARBA" id="ARBA00022598"/>
    </source>
</evidence>
<dbReference type="Gene3D" id="3.30.470.30">
    <property type="entry name" value="DNA ligase/mRNA capping enzyme"/>
    <property type="match status" value="1"/>
</dbReference>